<evidence type="ECO:0000256" key="1">
    <source>
        <dbReference type="SAM" id="Coils"/>
    </source>
</evidence>
<accession>A0A8X6LHL9</accession>
<evidence type="ECO:0000313" key="3">
    <source>
        <dbReference type="EMBL" id="GFR08667.1"/>
    </source>
</evidence>
<gene>
    <name evidence="3" type="primary">NCL1_20480</name>
    <name evidence="3" type="ORF">TNCT_580581</name>
</gene>
<feature type="domain" description="Schwannomin interacting protein 1 C-terminal" evidence="2">
    <location>
        <begin position="95"/>
        <end position="185"/>
    </location>
</feature>
<dbReference type="Proteomes" id="UP000887116">
    <property type="component" value="Unassembled WGS sequence"/>
</dbReference>
<keyword evidence="4" id="KW-1185">Reference proteome</keyword>
<evidence type="ECO:0000313" key="4">
    <source>
        <dbReference type="Proteomes" id="UP000887116"/>
    </source>
</evidence>
<feature type="coiled-coil region" evidence="1">
    <location>
        <begin position="136"/>
        <end position="170"/>
    </location>
</feature>
<dbReference type="EMBL" id="BMAO01036188">
    <property type="protein sequence ID" value="GFR08667.1"/>
    <property type="molecule type" value="Genomic_DNA"/>
</dbReference>
<organism evidence="3 4">
    <name type="scientific">Trichonephila clavata</name>
    <name type="common">Joro spider</name>
    <name type="synonym">Nephila clavata</name>
    <dbReference type="NCBI Taxonomy" id="2740835"/>
    <lineage>
        <taxon>Eukaryota</taxon>
        <taxon>Metazoa</taxon>
        <taxon>Ecdysozoa</taxon>
        <taxon>Arthropoda</taxon>
        <taxon>Chelicerata</taxon>
        <taxon>Arachnida</taxon>
        <taxon>Araneae</taxon>
        <taxon>Araneomorphae</taxon>
        <taxon>Entelegynae</taxon>
        <taxon>Araneoidea</taxon>
        <taxon>Nephilidae</taxon>
        <taxon>Trichonephila</taxon>
    </lineage>
</organism>
<dbReference type="InterPro" id="IPR015649">
    <property type="entry name" value="SCHIP_1_C"/>
</dbReference>
<dbReference type="Pfam" id="PF10148">
    <property type="entry name" value="SCHIP-1_C"/>
    <property type="match status" value="1"/>
</dbReference>
<sequence length="210" mass="23288">MPAHNNTESTQPTEVYLLDMKEILTLDSKGSEIRNISDIVDALNSSSVLKGVSSNNTCDIDRNVGEMEVLKQDNDDVPVAQFTNFSKCCKDNSDISSNIISLKISDSLTKSLKCNQSAQFRKYSKKTISEFDSYSIKELQILLEDLSRAVEAVSGELVQLLLENDALQQESDARNIAIEQLLQLAVKNSENELKPVQMSVILPSEESDPI</sequence>
<dbReference type="AlphaFoldDB" id="A0A8X6LHL9"/>
<protein>
    <recommendedName>
        <fullName evidence="2">Schwannomin interacting protein 1 C-terminal domain-containing protein</fullName>
    </recommendedName>
</protein>
<proteinExistence type="predicted"/>
<dbReference type="OrthoDB" id="6483732at2759"/>
<comment type="caution">
    <text evidence="3">The sequence shown here is derived from an EMBL/GenBank/DDBJ whole genome shotgun (WGS) entry which is preliminary data.</text>
</comment>
<name>A0A8X6LHL9_TRICU</name>
<keyword evidence="1" id="KW-0175">Coiled coil</keyword>
<reference evidence="3" key="1">
    <citation type="submission" date="2020-07" db="EMBL/GenBank/DDBJ databases">
        <title>Multicomponent nature underlies the extraordinary mechanical properties of spider dragline silk.</title>
        <authorList>
            <person name="Kono N."/>
            <person name="Nakamura H."/>
            <person name="Mori M."/>
            <person name="Yoshida Y."/>
            <person name="Ohtoshi R."/>
            <person name="Malay A.D."/>
            <person name="Moran D.A.P."/>
            <person name="Tomita M."/>
            <person name="Numata K."/>
            <person name="Arakawa K."/>
        </authorList>
    </citation>
    <scope>NUCLEOTIDE SEQUENCE</scope>
</reference>
<evidence type="ECO:0000259" key="2">
    <source>
        <dbReference type="Pfam" id="PF10148"/>
    </source>
</evidence>